<feature type="domain" description="tRNA nuclease CdiA C-terminal" evidence="1">
    <location>
        <begin position="46"/>
        <end position="123"/>
    </location>
</feature>
<protein>
    <recommendedName>
        <fullName evidence="1">tRNA nuclease CdiA C-terminal domain-containing protein</fullName>
    </recommendedName>
</protein>
<dbReference type="InterPro" id="IPR040559">
    <property type="entry name" value="CdiA_C"/>
</dbReference>
<name>A0A6N8JP10_9ACTN</name>
<proteinExistence type="predicted"/>
<dbReference type="Gene3D" id="3.40.1350.120">
    <property type="match status" value="1"/>
</dbReference>
<dbReference type="Pfam" id="PF18451">
    <property type="entry name" value="CdiA_C"/>
    <property type="match status" value="1"/>
</dbReference>
<organism evidence="2 3">
    <name type="scientific">Adlercreutzia mucosicola</name>
    <dbReference type="NCBI Taxonomy" id="580026"/>
    <lineage>
        <taxon>Bacteria</taxon>
        <taxon>Bacillati</taxon>
        <taxon>Actinomycetota</taxon>
        <taxon>Coriobacteriia</taxon>
        <taxon>Eggerthellales</taxon>
        <taxon>Eggerthellaceae</taxon>
        <taxon>Adlercreutzia</taxon>
    </lineage>
</organism>
<sequence>MPETGNIVIQGGVKPWPHELRTAEALAAHDLTVTFLVRKEGEHQSSADVEIDGIEWEMKSPISNNLSNVQKTLRKAAHQSSCIIYDSQRVKNLTDQQIERELRKQAKAFRSIKHVIFVTKKRNLIDIK</sequence>
<evidence type="ECO:0000313" key="2">
    <source>
        <dbReference type="EMBL" id="MVX61703.1"/>
    </source>
</evidence>
<evidence type="ECO:0000259" key="1">
    <source>
        <dbReference type="Pfam" id="PF18451"/>
    </source>
</evidence>
<dbReference type="Proteomes" id="UP000463388">
    <property type="component" value="Unassembled WGS sequence"/>
</dbReference>
<reference evidence="2 3" key="1">
    <citation type="submission" date="2019-12" db="EMBL/GenBank/DDBJ databases">
        <title>Microbes associate with the intestines of laboratory mice.</title>
        <authorList>
            <person name="Navarre W."/>
            <person name="Wong E."/>
        </authorList>
    </citation>
    <scope>NUCLEOTIDE SEQUENCE [LARGE SCALE GENOMIC DNA]</scope>
    <source>
        <strain evidence="2 3">NM66_B29</strain>
    </source>
</reference>
<evidence type="ECO:0000313" key="3">
    <source>
        <dbReference type="Proteomes" id="UP000463388"/>
    </source>
</evidence>
<comment type="caution">
    <text evidence="2">The sequence shown here is derived from an EMBL/GenBank/DDBJ whole genome shotgun (WGS) entry which is preliminary data.</text>
</comment>
<gene>
    <name evidence="2" type="ORF">GKZ27_09615</name>
</gene>
<dbReference type="RefSeq" id="WP_028027601.1">
    <property type="nucleotide sequence ID" value="NZ_JANJZH010000079.1"/>
</dbReference>
<dbReference type="EMBL" id="WSRR01000028">
    <property type="protein sequence ID" value="MVX61703.1"/>
    <property type="molecule type" value="Genomic_DNA"/>
</dbReference>
<dbReference type="OrthoDB" id="2042337at2"/>
<keyword evidence="3" id="KW-1185">Reference proteome</keyword>
<dbReference type="AlphaFoldDB" id="A0A6N8JP10"/>
<accession>A0A6N8JP10</accession>